<dbReference type="InterPro" id="IPR058017">
    <property type="entry name" value="At3g28540-like_C"/>
</dbReference>
<evidence type="ECO:0000259" key="2">
    <source>
        <dbReference type="Pfam" id="PF25568"/>
    </source>
</evidence>
<gene>
    <name evidence="3" type="ORF">TSUD_212020</name>
</gene>
<dbReference type="Pfam" id="PF25568">
    <property type="entry name" value="AAA_lid_At3g28540"/>
    <property type="match status" value="1"/>
</dbReference>
<proteinExistence type="predicted"/>
<dbReference type="GO" id="GO:0016887">
    <property type="term" value="F:ATP hydrolysis activity"/>
    <property type="evidence" value="ECO:0007669"/>
    <property type="project" value="InterPro"/>
</dbReference>
<dbReference type="GO" id="GO:0005524">
    <property type="term" value="F:ATP binding"/>
    <property type="evidence" value="ECO:0007669"/>
    <property type="project" value="InterPro"/>
</dbReference>
<reference evidence="4" key="1">
    <citation type="journal article" date="2017" name="Front. Plant Sci.">
        <title>Climate Clever Clovers: New Paradigm to Reduce the Environmental Footprint of Ruminants by Breeding Low Methanogenic Forages Utilizing Haplotype Variation.</title>
        <authorList>
            <person name="Kaur P."/>
            <person name="Appels R."/>
            <person name="Bayer P.E."/>
            <person name="Keeble-Gagnere G."/>
            <person name="Wang J."/>
            <person name="Hirakawa H."/>
            <person name="Shirasawa K."/>
            <person name="Vercoe P."/>
            <person name="Stefanova K."/>
            <person name="Durmic Z."/>
            <person name="Nichols P."/>
            <person name="Revell C."/>
            <person name="Isobe S.N."/>
            <person name="Edwards D."/>
            <person name="Erskine W."/>
        </authorList>
    </citation>
    <scope>NUCLEOTIDE SEQUENCE [LARGE SCALE GENOMIC DNA]</scope>
    <source>
        <strain evidence="4">cv. Daliak</strain>
    </source>
</reference>
<accession>A0A2Z6N2V6</accession>
<feature type="domain" description="AAA+ ATPase At3g28540-like C-terminal" evidence="2">
    <location>
        <begin position="153"/>
        <end position="187"/>
    </location>
</feature>
<dbReference type="Gene3D" id="3.40.50.300">
    <property type="entry name" value="P-loop containing nucleotide triphosphate hydrolases"/>
    <property type="match status" value="1"/>
</dbReference>
<dbReference type="InterPro" id="IPR003959">
    <property type="entry name" value="ATPase_AAA_core"/>
</dbReference>
<name>A0A2Z6N2V6_TRISU</name>
<dbReference type="EMBL" id="DF973423">
    <property type="protein sequence ID" value="GAU30345.1"/>
    <property type="molecule type" value="Genomic_DNA"/>
</dbReference>
<dbReference type="Gene3D" id="6.10.280.40">
    <property type="match status" value="1"/>
</dbReference>
<organism evidence="3 4">
    <name type="scientific">Trifolium subterraneum</name>
    <name type="common">Subterranean clover</name>
    <dbReference type="NCBI Taxonomy" id="3900"/>
    <lineage>
        <taxon>Eukaryota</taxon>
        <taxon>Viridiplantae</taxon>
        <taxon>Streptophyta</taxon>
        <taxon>Embryophyta</taxon>
        <taxon>Tracheophyta</taxon>
        <taxon>Spermatophyta</taxon>
        <taxon>Magnoliopsida</taxon>
        <taxon>eudicotyledons</taxon>
        <taxon>Gunneridae</taxon>
        <taxon>Pentapetalae</taxon>
        <taxon>rosids</taxon>
        <taxon>fabids</taxon>
        <taxon>Fabales</taxon>
        <taxon>Fabaceae</taxon>
        <taxon>Papilionoideae</taxon>
        <taxon>50 kb inversion clade</taxon>
        <taxon>NPAAA clade</taxon>
        <taxon>Hologalegina</taxon>
        <taxon>IRL clade</taxon>
        <taxon>Trifolieae</taxon>
        <taxon>Trifolium</taxon>
    </lineage>
</organism>
<dbReference type="SUPFAM" id="SSF52540">
    <property type="entry name" value="P-loop containing nucleoside triphosphate hydrolases"/>
    <property type="match status" value="1"/>
</dbReference>
<sequence>MMNGKPYVSKELHAKHTKLVSHGNVVIYCGPLGTGKSSLIAAMAKYLKFDVYDLDLSSVYSNSDLMRVMRETSNRSIIVFEDIDCNSEVLDRSKPDKVANMDSDSDLMAKFFGQLRRGTNFDIYYELHKDKVDPALLRLGRMDMHIHLSYLKAKAFRILASNYLDIEEHHHPLLEQIDELLEKVEATLQ</sequence>
<dbReference type="Pfam" id="PF00004">
    <property type="entry name" value="AAA"/>
    <property type="match status" value="1"/>
</dbReference>
<dbReference type="InterPro" id="IPR027417">
    <property type="entry name" value="P-loop_NTPase"/>
</dbReference>
<feature type="domain" description="ATPase AAA-type core" evidence="1">
    <location>
        <begin position="27"/>
        <end position="149"/>
    </location>
</feature>
<keyword evidence="4" id="KW-1185">Reference proteome</keyword>
<evidence type="ECO:0000313" key="4">
    <source>
        <dbReference type="Proteomes" id="UP000242715"/>
    </source>
</evidence>
<dbReference type="PANTHER" id="PTHR23070">
    <property type="entry name" value="BCS1 AAA-TYPE ATPASE"/>
    <property type="match status" value="1"/>
</dbReference>
<evidence type="ECO:0000259" key="1">
    <source>
        <dbReference type="Pfam" id="PF00004"/>
    </source>
</evidence>
<dbReference type="OrthoDB" id="10251412at2759"/>
<protein>
    <submittedName>
        <fullName evidence="3">Uncharacterized protein</fullName>
    </submittedName>
</protein>
<dbReference type="InterPro" id="IPR050747">
    <property type="entry name" value="Mitochondrial_chaperone_BCS1"/>
</dbReference>
<dbReference type="Proteomes" id="UP000242715">
    <property type="component" value="Unassembled WGS sequence"/>
</dbReference>
<dbReference type="AlphaFoldDB" id="A0A2Z6N2V6"/>
<evidence type="ECO:0000313" key="3">
    <source>
        <dbReference type="EMBL" id="GAU30345.1"/>
    </source>
</evidence>